<comment type="subcellular location">
    <subcellularLocation>
        <location evidence="1">Cell junction</location>
        <location evidence="1">Gap junction</location>
    </subcellularLocation>
    <subcellularLocation>
        <location evidence="2 12">Cell membrane</location>
        <topology evidence="2 12">Multi-pass membrane protein</topology>
    </subcellularLocation>
</comment>
<evidence type="ECO:0000256" key="11">
    <source>
        <dbReference type="ARBA" id="ARBA00023303"/>
    </source>
</evidence>
<keyword evidence="6" id="KW-0303">Gap junction</keyword>
<keyword evidence="10 12" id="KW-0472">Membrane</keyword>
<feature type="transmembrane region" description="Helical" evidence="12">
    <location>
        <begin position="602"/>
        <end position="620"/>
    </location>
</feature>
<evidence type="ECO:0000313" key="14">
    <source>
        <dbReference type="WBParaSite" id="TCONS_00016495.p1"/>
    </source>
</evidence>
<feature type="transmembrane region" description="Helical" evidence="12">
    <location>
        <begin position="27"/>
        <end position="47"/>
    </location>
</feature>
<organism evidence="13 14">
    <name type="scientific">Strongyloides stercoralis</name>
    <name type="common">Threadworm</name>
    <dbReference type="NCBI Taxonomy" id="6248"/>
    <lineage>
        <taxon>Eukaryota</taxon>
        <taxon>Metazoa</taxon>
        <taxon>Ecdysozoa</taxon>
        <taxon>Nematoda</taxon>
        <taxon>Chromadorea</taxon>
        <taxon>Rhabditida</taxon>
        <taxon>Tylenchina</taxon>
        <taxon>Panagrolaimomorpha</taxon>
        <taxon>Strongyloidoidea</taxon>
        <taxon>Strongyloididae</taxon>
        <taxon>Strongyloides</taxon>
    </lineage>
</organism>
<dbReference type="PROSITE" id="PS51013">
    <property type="entry name" value="PANNEXIN"/>
    <property type="match status" value="2"/>
</dbReference>
<evidence type="ECO:0000256" key="10">
    <source>
        <dbReference type="ARBA" id="ARBA00023136"/>
    </source>
</evidence>
<keyword evidence="13" id="KW-1185">Reference proteome</keyword>
<comment type="similarity">
    <text evidence="12">Belongs to the pannexin family.</text>
</comment>
<feature type="transmembrane region" description="Helical" evidence="12">
    <location>
        <begin position="198"/>
        <end position="220"/>
    </location>
</feature>
<dbReference type="GO" id="GO:0005886">
    <property type="term" value="C:plasma membrane"/>
    <property type="evidence" value="ECO:0007669"/>
    <property type="project" value="UniProtKB-SubCell"/>
</dbReference>
<dbReference type="PANTHER" id="PTHR11893">
    <property type="entry name" value="INNEXIN"/>
    <property type="match status" value="1"/>
</dbReference>
<evidence type="ECO:0000256" key="3">
    <source>
        <dbReference type="ARBA" id="ARBA00022448"/>
    </source>
</evidence>
<keyword evidence="11 12" id="KW-0407">Ion channel</keyword>
<evidence type="ECO:0000256" key="9">
    <source>
        <dbReference type="ARBA" id="ARBA00023065"/>
    </source>
</evidence>
<evidence type="ECO:0000256" key="7">
    <source>
        <dbReference type="ARBA" id="ARBA00022949"/>
    </source>
</evidence>
<feature type="transmembrane region" description="Helical" evidence="12">
    <location>
        <begin position="437"/>
        <end position="456"/>
    </location>
</feature>
<dbReference type="GO" id="GO:0005921">
    <property type="term" value="C:gap junction"/>
    <property type="evidence" value="ECO:0007669"/>
    <property type="project" value="UniProtKB-SubCell"/>
</dbReference>
<gene>
    <name evidence="12" type="primary">inx</name>
</gene>
<keyword evidence="3 12" id="KW-0813">Transport</keyword>
<evidence type="ECO:0000313" key="13">
    <source>
        <dbReference type="Proteomes" id="UP000035681"/>
    </source>
</evidence>
<evidence type="ECO:0000256" key="12">
    <source>
        <dbReference type="RuleBase" id="RU010713"/>
    </source>
</evidence>
<accession>A0AAF5DR56</accession>
<feature type="transmembrane region" description="Helical" evidence="12">
    <location>
        <begin position="501"/>
        <end position="520"/>
    </location>
</feature>
<keyword evidence="7" id="KW-0965">Cell junction</keyword>
<protein>
    <recommendedName>
        <fullName evidence="12">Innexin</fullName>
    </recommendedName>
</protein>
<proteinExistence type="inferred from homology"/>
<name>A0AAF5DR56_STRER</name>
<dbReference type="GO" id="GO:0034220">
    <property type="term" value="P:monoatomic ion transmembrane transport"/>
    <property type="evidence" value="ECO:0007669"/>
    <property type="project" value="UniProtKB-KW"/>
</dbReference>
<evidence type="ECO:0000256" key="5">
    <source>
        <dbReference type="ARBA" id="ARBA00022692"/>
    </source>
</evidence>
<feature type="transmembrane region" description="Helical" evidence="12">
    <location>
        <begin position="288"/>
        <end position="311"/>
    </location>
</feature>
<sequence length="795" mass="93713">KMIHGVDKFLKRIRESEITNGVDKMNYLYTVLWLLLISSIGISRNMVGEPMQCWIANQVTRWESYIENNCYLRGGYRYNNKSINNIEEIEKIPVNYYAWVQPFNIFQAICFALPFLAWNVISVQSDFNPKAIVTKATIIKKNMKFLEFVQGNTAAIASETVDNLFKGLKKKSFYLEKKKSNSFYNFLQRSHLTNCYMLFKFANILNILLQIYLLCSFYSIPNFYNAGFNVMFGNSDNNGLKIGNSPYFPRIITCNVTLHDVAYSTPTIVNDCVIRVNLYNEAFFIITWIWYVTLLITTITDFQAFVVNSYISQVRNSFIKSHLMCRNIDITDNEINNFIKNTFFTDGITILKWIAAKSGSNFTSDIIQVAYQKYKKDEKYKEKNLGNNKIQAVEDGLNSSDNKINDNKQLNIMTIKLINQLVGKVHNRKYHSMVDNFLTIGNITFFIILGTVIGSFTSSFKGVYCHTPFEILKSGWESYTSAQCFLNGKYGNPVEKKKFSMYYYVWTTYLIILPIIFFTLPRLFWSHVSKDYENGIKNLLTMSKNSANDFQKAIQEYLKKREEFVERQKFVQINVNEPDNEKYIAFSKFRSNLKKNSIAQKYLIYKLMLFIASLSLFWYIKYVFQINSNYEAIEFISKKLNDTKYDHPYLFPKKVWCEVIVNDIKYSREQLSRFYCLMPFNYIYQIIFGILFIYTPFIIIISGYSFLYWLYALYYKPYRTNYFKNLLILINNEYVKDECFYLFISHFSKTDYVFFELISEEISYADTAIAIENVFLNYKKQSKITDNKINVMNRS</sequence>
<evidence type="ECO:0000256" key="2">
    <source>
        <dbReference type="ARBA" id="ARBA00004651"/>
    </source>
</evidence>
<evidence type="ECO:0000256" key="6">
    <source>
        <dbReference type="ARBA" id="ARBA00022868"/>
    </source>
</evidence>
<reference evidence="14" key="1">
    <citation type="submission" date="2024-02" db="UniProtKB">
        <authorList>
            <consortium name="WormBaseParasite"/>
        </authorList>
    </citation>
    <scope>IDENTIFICATION</scope>
</reference>
<comment type="caution">
    <text evidence="12">Lacks conserved residue(s) required for the propagation of feature annotation.</text>
</comment>
<dbReference type="PANTHER" id="PTHR11893:SF36">
    <property type="entry name" value="INNEXIN-5"/>
    <property type="match status" value="1"/>
</dbReference>
<dbReference type="PRINTS" id="PR01262">
    <property type="entry name" value="INNEXIN"/>
</dbReference>
<dbReference type="WBParaSite" id="TCONS_00016495.p1">
    <property type="protein sequence ID" value="TCONS_00016495.p1"/>
    <property type="gene ID" value="XLOC_011092"/>
</dbReference>
<comment type="function">
    <text evidence="12">Structural component of the gap junctions.</text>
</comment>
<dbReference type="Pfam" id="PF00876">
    <property type="entry name" value="Innexin"/>
    <property type="match status" value="2"/>
</dbReference>
<dbReference type="AlphaFoldDB" id="A0AAF5DR56"/>
<keyword evidence="5 12" id="KW-0812">Transmembrane</keyword>
<evidence type="ECO:0000256" key="4">
    <source>
        <dbReference type="ARBA" id="ARBA00022475"/>
    </source>
</evidence>
<dbReference type="GO" id="GO:0005243">
    <property type="term" value="F:gap junction channel activity"/>
    <property type="evidence" value="ECO:0007669"/>
    <property type="project" value="TreeGrafter"/>
</dbReference>
<feature type="transmembrane region" description="Helical" evidence="12">
    <location>
        <begin position="682"/>
        <end position="711"/>
    </location>
</feature>
<keyword evidence="9 12" id="KW-0406">Ion transport</keyword>
<evidence type="ECO:0000256" key="1">
    <source>
        <dbReference type="ARBA" id="ARBA00004610"/>
    </source>
</evidence>
<dbReference type="Proteomes" id="UP000035681">
    <property type="component" value="Unplaced"/>
</dbReference>
<evidence type="ECO:0000256" key="8">
    <source>
        <dbReference type="ARBA" id="ARBA00022989"/>
    </source>
</evidence>
<dbReference type="InterPro" id="IPR000990">
    <property type="entry name" value="Innexin"/>
</dbReference>
<keyword evidence="4" id="KW-1003">Cell membrane</keyword>
<keyword evidence="8 12" id="KW-1133">Transmembrane helix</keyword>